<keyword evidence="16" id="KW-1185">Reference proteome</keyword>
<dbReference type="InterPro" id="IPR018312">
    <property type="entry name" value="Chromosome_initiator_DnaA_CS"/>
</dbReference>
<dbReference type="InterPro" id="IPR020591">
    <property type="entry name" value="Chromosome_initiator_DnaA-like"/>
</dbReference>
<dbReference type="PANTHER" id="PTHR30050:SF2">
    <property type="entry name" value="CHROMOSOMAL REPLICATION INITIATOR PROTEIN DNAA"/>
    <property type="match status" value="1"/>
</dbReference>
<keyword evidence="6 8" id="KW-0446">Lipid-binding</keyword>
<dbReference type="GO" id="GO:0008289">
    <property type="term" value="F:lipid binding"/>
    <property type="evidence" value="ECO:0007669"/>
    <property type="project" value="UniProtKB-KW"/>
</dbReference>
<dbReference type="InterPro" id="IPR003593">
    <property type="entry name" value="AAA+_ATPase"/>
</dbReference>
<comment type="function">
    <text evidence="8 10">Plays an essential role in the initiation and regulation of chromosomal replication. ATP-DnaA binds to the origin of replication (oriC) to initiate formation of the DNA replication initiation complex once per cell cycle. Binds the DnaA box (a 9 base pair repeat at the origin) and separates the double-stranded (ds)DNA. Forms a right-handed helical filament on oriC DNA; dsDNA binds to the exterior of the filament while single-stranded (ss)DNA is stabiized in the filament's interior. The ATP-DnaA-oriC complex binds and stabilizes one strand of the AT-rich DNA unwinding element (DUE), permitting loading of DNA polymerase. After initiation quickly degrades to an ADP-DnaA complex that is not apt for DNA replication. Binds acidic phospholipids.</text>
</comment>
<dbReference type="SMART" id="SM00382">
    <property type="entry name" value="AAA"/>
    <property type="match status" value="1"/>
</dbReference>
<evidence type="ECO:0000256" key="7">
    <source>
        <dbReference type="ARBA" id="ARBA00023125"/>
    </source>
</evidence>
<dbReference type="CDD" id="cd00009">
    <property type="entry name" value="AAA"/>
    <property type="match status" value="1"/>
</dbReference>
<dbReference type="GO" id="GO:0006270">
    <property type="term" value="P:DNA replication initiation"/>
    <property type="evidence" value="ECO:0007669"/>
    <property type="project" value="UniProtKB-UniRule"/>
</dbReference>
<protein>
    <recommendedName>
        <fullName evidence="8 9">Chromosomal replication initiator protein DnaA</fullName>
    </recommendedName>
</protein>
<evidence type="ECO:0000259" key="14">
    <source>
        <dbReference type="SMART" id="SM00760"/>
    </source>
</evidence>
<dbReference type="Pfam" id="PF08299">
    <property type="entry name" value="Bac_DnaA_C"/>
    <property type="match status" value="1"/>
</dbReference>
<dbReference type="InterPro" id="IPR027417">
    <property type="entry name" value="P-loop_NTPase"/>
</dbReference>
<dbReference type="InterPro" id="IPR038454">
    <property type="entry name" value="DnaA_N_sf"/>
</dbReference>
<evidence type="ECO:0000256" key="5">
    <source>
        <dbReference type="ARBA" id="ARBA00022840"/>
    </source>
</evidence>
<comment type="caution">
    <text evidence="8">Lacks conserved residue(s) required for the propagation of feature annotation.</text>
</comment>
<feature type="binding site" evidence="8">
    <location>
        <position position="292"/>
    </location>
    <ligand>
        <name>ATP</name>
        <dbReference type="ChEBI" id="CHEBI:30616"/>
    </ligand>
</feature>
<dbReference type="AlphaFoldDB" id="A0ABD8B787"/>
<gene>
    <name evidence="8 15" type="primary">dnaA</name>
    <name evidence="15" type="ORF">LVJ77_06075</name>
</gene>
<evidence type="ECO:0000256" key="10">
    <source>
        <dbReference type="RuleBase" id="RU000577"/>
    </source>
</evidence>
<dbReference type="KEGG" id="ckh:LVJ77_06075"/>
<dbReference type="InterPro" id="IPR010921">
    <property type="entry name" value="Trp_repressor/repl_initiator"/>
</dbReference>
<dbReference type="SUPFAM" id="SSF48295">
    <property type="entry name" value="TrpR-like"/>
    <property type="match status" value="1"/>
</dbReference>
<keyword evidence="3 8" id="KW-0235">DNA replication</keyword>
<dbReference type="Pfam" id="PF11638">
    <property type="entry name" value="DnaA_N"/>
    <property type="match status" value="1"/>
</dbReference>
<evidence type="ECO:0000256" key="3">
    <source>
        <dbReference type="ARBA" id="ARBA00022705"/>
    </source>
</evidence>
<keyword evidence="5 8" id="KW-0067">ATP-binding</keyword>
<dbReference type="InterPro" id="IPR013159">
    <property type="entry name" value="DnaA_C"/>
</dbReference>
<dbReference type="Gene3D" id="1.10.1750.10">
    <property type="match status" value="1"/>
</dbReference>
<dbReference type="PROSITE" id="PS01008">
    <property type="entry name" value="DNAA"/>
    <property type="match status" value="1"/>
</dbReference>
<dbReference type="Gene3D" id="1.10.8.60">
    <property type="match status" value="1"/>
</dbReference>
<evidence type="ECO:0000256" key="8">
    <source>
        <dbReference type="HAMAP-Rule" id="MF_00377"/>
    </source>
</evidence>
<feature type="region of interest" description="Disordered" evidence="12">
    <location>
        <begin position="208"/>
        <end position="245"/>
    </location>
</feature>
<feature type="compositionally biased region" description="Low complexity" evidence="12">
    <location>
        <begin position="124"/>
        <end position="136"/>
    </location>
</feature>
<dbReference type="GO" id="GO:0006275">
    <property type="term" value="P:regulation of DNA replication"/>
    <property type="evidence" value="ECO:0007669"/>
    <property type="project" value="UniProtKB-UniRule"/>
</dbReference>
<dbReference type="HAMAP" id="MF_00377">
    <property type="entry name" value="DnaA_bact"/>
    <property type="match status" value="1"/>
</dbReference>
<dbReference type="Proteomes" id="UP000831534">
    <property type="component" value="Chromosome"/>
</dbReference>
<feature type="region of interest" description="Domain I, interacts with DnaA modulators" evidence="8">
    <location>
        <begin position="1"/>
        <end position="129"/>
    </location>
</feature>
<dbReference type="InterPro" id="IPR013317">
    <property type="entry name" value="DnaA_dom"/>
</dbReference>
<dbReference type="Pfam" id="PF00308">
    <property type="entry name" value="Bac_DnaA"/>
    <property type="match status" value="1"/>
</dbReference>
<comment type="subunit">
    <text evidence="8">Oligomerizes as a right-handed, spiral filament on DNA at oriC.</text>
</comment>
<feature type="region of interest" description="Disordered" evidence="12">
    <location>
        <begin position="106"/>
        <end position="194"/>
    </location>
</feature>
<feature type="binding site" evidence="8">
    <location>
        <position position="293"/>
    </location>
    <ligand>
        <name>ATP</name>
        <dbReference type="ChEBI" id="CHEBI:30616"/>
    </ligand>
</feature>
<evidence type="ECO:0000259" key="13">
    <source>
        <dbReference type="SMART" id="SM00382"/>
    </source>
</evidence>
<sequence>MTLAEFWPQCLRLLHAELSEQQFKLAIAPLTVGMENGAWVVYAKNQFAANLLRAQYADKIESARQKIAPDAPPLHIKIGTGEHHAAAPAAPNHTPQHTVATTVLPETPVQTPNNTPDTPPSADAPPHAANSANTSAKNKKTPAKPRLCPIRSGQLFPDIPLPDAPLPTARAMRSSAAEKPAKTPPLPAAAPPAREYNAREIIARRLNNLRGGNSAPPKSPAPPAKDHKPAKPKHEQPDPRQKATNLSGEYTFDSLVEGKGNHLAVAIAKNIAEKPGDSMYNPFFIYGSTGLGKTHLTQATGNALLRHLPTARARYVHANEYLKNFMAHARNKTWDNFKQQYLQYDLLILDDIQFLQGKERTMEEFFILFEHYRDNGRQIILTCDQHPNSLTHMAKRLVSRFSWGMTLKLEPPELEMRVNILARKAQSAGVALAEDAALFIAQNIKQNVRELEGALNRVLARCRFEQRKRIDIDLASDALQDIISVTHTPVTAEKIMKTVADFHQIRVSDLLGKKRSRNIARPRQLAMAITKELTNMSLPAIGEVFGGRDHTTVMHALKTIDKLLDEDQSLRQDYDKLLILAQH</sequence>
<dbReference type="SUPFAM" id="SSF52540">
    <property type="entry name" value="P-loop containing nucleoside triphosphate hydrolases"/>
    <property type="match status" value="1"/>
</dbReference>
<dbReference type="FunFam" id="3.40.50.300:FF:000668">
    <property type="entry name" value="Chromosomal replication initiator protein DnaA"/>
    <property type="match status" value="1"/>
</dbReference>
<comment type="similarity">
    <text evidence="1 8 11">Belongs to the DnaA family.</text>
</comment>
<dbReference type="PRINTS" id="PR00051">
    <property type="entry name" value="DNAA"/>
</dbReference>
<accession>A0ABD8B787</accession>
<evidence type="ECO:0000256" key="1">
    <source>
        <dbReference type="ARBA" id="ARBA00006583"/>
    </source>
</evidence>
<dbReference type="RefSeq" id="WP_027009983.1">
    <property type="nucleotide sequence ID" value="NZ_CP091521.1"/>
</dbReference>
<evidence type="ECO:0000256" key="4">
    <source>
        <dbReference type="ARBA" id="ARBA00022741"/>
    </source>
</evidence>
<feature type="binding site" evidence="8">
    <location>
        <position position="294"/>
    </location>
    <ligand>
        <name>ATP</name>
        <dbReference type="ChEBI" id="CHEBI:30616"/>
    </ligand>
</feature>
<dbReference type="GO" id="GO:0003688">
    <property type="term" value="F:DNA replication origin binding"/>
    <property type="evidence" value="ECO:0007669"/>
    <property type="project" value="UniProtKB-UniRule"/>
</dbReference>
<dbReference type="Gene3D" id="3.30.300.180">
    <property type="match status" value="1"/>
</dbReference>
<evidence type="ECO:0000313" key="15">
    <source>
        <dbReference type="EMBL" id="XHH49851.1"/>
    </source>
</evidence>
<feature type="domain" description="AAA+ ATPase" evidence="13">
    <location>
        <begin position="279"/>
        <end position="409"/>
    </location>
</feature>
<dbReference type="NCBIfam" id="TIGR00362">
    <property type="entry name" value="DnaA"/>
    <property type="match status" value="1"/>
</dbReference>
<dbReference type="InterPro" id="IPR001957">
    <property type="entry name" value="Chromosome_initiator_DnaA"/>
</dbReference>
<dbReference type="GO" id="GO:0005524">
    <property type="term" value="F:ATP binding"/>
    <property type="evidence" value="ECO:0007669"/>
    <property type="project" value="UniProtKB-UniRule"/>
</dbReference>
<feature type="region of interest" description="Domain IV, binds dsDNA" evidence="8">
    <location>
        <begin position="463"/>
        <end position="583"/>
    </location>
</feature>
<keyword evidence="2 8" id="KW-0963">Cytoplasm</keyword>
<reference evidence="15 16" key="1">
    <citation type="journal article" date="2022" name="Res Sq">
        <title>Evolution of multicellular longitudinally dividing oral cavity symbionts (Neisseriaceae).</title>
        <authorList>
            <person name="Nyongesa S."/>
            <person name="Weber P."/>
            <person name="Bernet E."/>
            <person name="Pullido F."/>
            <person name="Nieckarz M."/>
            <person name="Delaby M."/>
            <person name="Nieves C."/>
            <person name="Viehboeck T."/>
            <person name="Krause N."/>
            <person name="Rivera-Millot A."/>
            <person name="Nakamura A."/>
            <person name="Vischer N."/>
            <person name="VanNieuwenhze M."/>
            <person name="Brun Y."/>
            <person name="Cava F."/>
            <person name="Bulgheresi S."/>
            <person name="Veyrier F."/>
        </authorList>
    </citation>
    <scope>NUCLEOTIDE SEQUENCE [LARGE SCALE GENOMIC DNA]</scope>
    <source>
        <strain evidence="15 16">17694</strain>
    </source>
</reference>
<dbReference type="PANTHER" id="PTHR30050">
    <property type="entry name" value="CHROMOSOMAL REPLICATION INITIATOR PROTEIN DNAA"/>
    <property type="match status" value="1"/>
</dbReference>
<name>A0ABD8B787_9NEIS</name>
<feature type="compositionally biased region" description="Basic and acidic residues" evidence="12">
    <location>
        <begin position="224"/>
        <end position="241"/>
    </location>
</feature>
<evidence type="ECO:0000256" key="6">
    <source>
        <dbReference type="ARBA" id="ARBA00023121"/>
    </source>
</evidence>
<evidence type="ECO:0000256" key="12">
    <source>
        <dbReference type="SAM" id="MobiDB-lite"/>
    </source>
</evidence>
<dbReference type="EMBL" id="CP091521">
    <property type="protein sequence ID" value="XHH49851.1"/>
    <property type="molecule type" value="Genomic_DNA"/>
</dbReference>
<dbReference type="InterPro" id="IPR024633">
    <property type="entry name" value="DnaA_N_dom"/>
</dbReference>
<dbReference type="SMART" id="SM00760">
    <property type="entry name" value="Bac_DnaA_C"/>
    <property type="match status" value="1"/>
</dbReference>
<comment type="subcellular location">
    <subcellularLocation>
        <location evidence="8">Cytoplasm</location>
    </subcellularLocation>
</comment>
<dbReference type="CDD" id="cd06571">
    <property type="entry name" value="Bac_DnaA_C"/>
    <property type="match status" value="1"/>
</dbReference>
<proteinExistence type="inferred from homology"/>
<organism evidence="15 16">
    <name type="scientific">Conchiformibius kuhniae</name>
    <dbReference type="NCBI Taxonomy" id="211502"/>
    <lineage>
        <taxon>Bacteria</taxon>
        <taxon>Pseudomonadati</taxon>
        <taxon>Pseudomonadota</taxon>
        <taxon>Betaproteobacteria</taxon>
        <taxon>Neisseriales</taxon>
        <taxon>Neisseriaceae</taxon>
        <taxon>Conchiformibius</taxon>
    </lineage>
</organism>
<dbReference type="GO" id="GO:0005737">
    <property type="term" value="C:cytoplasm"/>
    <property type="evidence" value="ECO:0007669"/>
    <property type="project" value="UniProtKB-SubCell"/>
</dbReference>
<evidence type="ECO:0000313" key="16">
    <source>
        <dbReference type="Proteomes" id="UP000831534"/>
    </source>
</evidence>
<feature type="binding site" evidence="8">
    <location>
        <position position="290"/>
    </location>
    <ligand>
        <name>ATP</name>
        <dbReference type="ChEBI" id="CHEBI:30616"/>
    </ligand>
</feature>
<evidence type="ECO:0000256" key="11">
    <source>
        <dbReference type="RuleBase" id="RU004227"/>
    </source>
</evidence>
<dbReference type="Gene3D" id="3.40.50.300">
    <property type="entry name" value="P-loop containing nucleotide triphosphate hydrolases"/>
    <property type="match status" value="1"/>
</dbReference>
<evidence type="ECO:0000256" key="9">
    <source>
        <dbReference type="NCBIfam" id="TIGR00362"/>
    </source>
</evidence>
<keyword evidence="7 8" id="KW-0238">DNA-binding</keyword>
<evidence type="ECO:0000256" key="2">
    <source>
        <dbReference type="ARBA" id="ARBA00022490"/>
    </source>
</evidence>
<keyword evidence="4 8" id="KW-0547">Nucleotide-binding</keyword>
<comment type="domain">
    <text evidence="8">Domain I is involved in oligomerization and binding regulators, domain II is flexibile and of varying length in different bacteria, domain III forms the AAA+ region, while domain IV binds dsDNA.</text>
</comment>
<feature type="domain" description="Chromosomal replication initiator DnaA C-terminal" evidence="14">
    <location>
        <begin position="491"/>
        <end position="560"/>
    </location>
</feature>